<dbReference type="EMBL" id="JACTNG010000015">
    <property type="protein sequence ID" value="MBO1081432.1"/>
    <property type="molecule type" value="Genomic_DNA"/>
</dbReference>
<proteinExistence type="predicted"/>
<dbReference type="Pfam" id="PF00534">
    <property type="entry name" value="Glycos_transf_1"/>
    <property type="match status" value="1"/>
</dbReference>
<gene>
    <name evidence="3" type="ORF">IAI61_20560</name>
</gene>
<dbReference type="Pfam" id="PF13439">
    <property type="entry name" value="Glyco_transf_4"/>
    <property type="match status" value="1"/>
</dbReference>
<feature type="domain" description="Glycosyltransferase subfamily 4-like N-terminal" evidence="2">
    <location>
        <begin position="31"/>
        <end position="203"/>
    </location>
</feature>
<accession>A0ABS3KVB8</accession>
<protein>
    <submittedName>
        <fullName evidence="3">Glycosyltransferase</fullName>
    </submittedName>
</protein>
<evidence type="ECO:0000259" key="1">
    <source>
        <dbReference type="Pfam" id="PF00534"/>
    </source>
</evidence>
<dbReference type="RefSeq" id="WP_207419611.1">
    <property type="nucleotide sequence ID" value="NZ_CP061177.1"/>
</dbReference>
<dbReference type="Proteomes" id="UP001518989">
    <property type="component" value="Unassembled WGS sequence"/>
</dbReference>
<evidence type="ECO:0000313" key="3">
    <source>
        <dbReference type="EMBL" id="MBO1081432.1"/>
    </source>
</evidence>
<evidence type="ECO:0000259" key="2">
    <source>
        <dbReference type="Pfam" id="PF13439"/>
    </source>
</evidence>
<keyword evidence="4" id="KW-1185">Reference proteome</keyword>
<reference evidence="3 4" key="1">
    <citation type="submission" date="2020-09" db="EMBL/GenBank/DDBJ databases">
        <title>Roseomonas.</title>
        <authorList>
            <person name="Zhu W."/>
        </authorList>
    </citation>
    <scope>NUCLEOTIDE SEQUENCE [LARGE SCALE GENOMIC DNA]</scope>
    <source>
        <strain evidence="3 4">573</strain>
    </source>
</reference>
<dbReference type="PANTHER" id="PTHR45947:SF3">
    <property type="entry name" value="SULFOQUINOVOSYL TRANSFERASE SQD2"/>
    <property type="match status" value="1"/>
</dbReference>
<name>A0ABS3KVB8_9PROT</name>
<dbReference type="InterPro" id="IPR050194">
    <property type="entry name" value="Glycosyltransferase_grp1"/>
</dbReference>
<dbReference type="InterPro" id="IPR001296">
    <property type="entry name" value="Glyco_trans_1"/>
</dbReference>
<organism evidence="3 4">
    <name type="scientific">Roseomonas haemaphysalidis</name>
    <dbReference type="NCBI Taxonomy" id="2768162"/>
    <lineage>
        <taxon>Bacteria</taxon>
        <taxon>Pseudomonadati</taxon>
        <taxon>Pseudomonadota</taxon>
        <taxon>Alphaproteobacteria</taxon>
        <taxon>Acetobacterales</taxon>
        <taxon>Roseomonadaceae</taxon>
        <taxon>Roseomonas</taxon>
    </lineage>
</organism>
<evidence type="ECO:0000313" key="4">
    <source>
        <dbReference type="Proteomes" id="UP001518989"/>
    </source>
</evidence>
<dbReference type="Gene3D" id="3.40.50.2000">
    <property type="entry name" value="Glycogen Phosphorylase B"/>
    <property type="match status" value="2"/>
</dbReference>
<feature type="domain" description="Glycosyl transferase family 1" evidence="1">
    <location>
        <begin position="215"/>
        <end position="372"/>
    </location>
</feature>
<dbReference type="InterPro" id="IPR028098">
    <property type="entry name" value="Glyco_trans_4-like_N"/>
</dbReference>
<dbReference type="PANTHER" id="PTHR45947">
    <property type="entry name" value="SULFOQUINOVOSYL TRANSFERASE SQD2"/>
    <property type="match status" value="1"/>
</dbReference>
<dbReference type="SUPFAM" id="SSF53756">
    <property type="entry name" value="UDP-Glycosyltransferase/glycogen phosphorylase"/>
    <property type="match status" value="1"/>
</dbReference>
<comment type="caution">
    <text evidence="3">The sequence shown here is derived from an EMBL/GenBank/DDBJ whole genome shotgun (WGS) entry which is preliminary data.</text>
</comment>
<sequence length="410" mass="43975">MQPLRVLAFSTLFPNEAQPGHGVFLEHRLSALAAQPGVQLQVVAPVPYFPLRHGRFGRYARFAQVPRGGRRNGLDVTHPRYPVVPKLGMTVAPAAMALAVLPHLRRLQAAGEDFDVIDAYYLYPDGVAAALLGRLLGKPVVLTAFGSDVSQIPAHRLPRAAIRWAMRGAEGSTAVCAALREELLRLGAAAEGMRVVLHGVDLTLFQPPQDRAALRRALGFDGPTLVSAGHLIPRKGHDFAIRAMQDLPDHTLVIVGQGPEEAALRLLAQQPGVQHRVRFAGQVPQMRLAEIFGAADVVLNCSDREGIANVLMEAMACGTAVAATPVWGSPEVITTPDAGLLLRDRSAGAIVDGVRQLAACPPDRAATRQHAARFTWDDTARQHLGVLRQAVARRNTASHTPRGTPAAKPI</sequence>